<keyword evidence="5" id="KW-1185">Reference proteome</keyword>
<evidence type="ECO:0000313" key="5">
    <source>
        <dbReference type="Proteomes" id="UP001500755"/>
    </source>
</evidence>
<dbReference type="CDD" id="cd08502">
    <property type="entry name" value="PBP2_NikA_DppA_OppA_like_16"/>
    <property type="match status" value="1"/>
</dbReference>
<evidence type="ECO:0000256" key="2">
    <source>
        <dbReference type="SAM" id="SignalP"/>
    </source>
</evidence>
<reference evidence="5" key="1">
    <citation type="journal article" date="2019" name="Int. J. Syst. Evol. Microbiol.">
        <title>The Global Catalogue of Microorganisms (GCM) 10K type strain sequencing project: providing services to taxonomists for standard genome sequencing and annotation.</title>
        <authorList>
            <consortium name="The Broad Institute Genomics Platform"/>
            <consortium name="The Broad Institute Genome Sequencing Center for Infectious Disease"/>
            <person name="Wu L."/>
            <person name="Ma J."/>
        </authorList>
    </citation>
    <scope>NUCLEOTIDE SEQUENCE [LARGE SCALE GENOMIC DNA]</scope>
    <source>
        <strain evidence="5">JCM 14546</strain>
    </source>
</reference>
<organism evidence="4 5">
    <name type="scientific">Brevibacterium samyangense</name>
    <dbReference type="NCBI Taxonomy" id="366888"/>
    <lineage>
        <taxon>Bacteria</taxon>
        <taxon>Bacillati</taxon>
        <taxon>Actinomycetota</taxon>
        <taxon>Actinomycetes</taxon>
        <taxon>Micrococcales</taxon>
        <taxon>Brevibacteriaceae</taxon>
        <taxon>Brevibacterium</taxon>
    </lineage>
</organism>
<sequence>MKKLFATGAVALVLSLAACGGGSGGSGSVDTETLDIAWNAQPPTLDPLMTTATSTRDIARNVWEPLVAPDENGEMQPVLAESYTVSEDGKTVSFVLREGVTFHNGDPMTADDVVASVQRWIEKTGSGSQYFADATVEKVDETTVNIVLPEAMYTALDLIGDPSQIMAVMPKSVIDAAPTEGVSEYVGTGPYSVVEWATDQHVHLEKFAEYTSPEGDPSFTAGAKTPVFENIMFHFVTDPSTRLSGMQSGEYDIANEMNFDMKAQLDGDPNLVTEADVVGFNGVIFNKKEGVMSDVNMRQAVLSSLDMTSILQASFADPEFFTENGALMAEGQPYYTDAGLENWNNPDPERVKQLLAEAGYNNEPVRILTTREYADHYNAAVVVEQNLKANGINASLEVYDWPTVLSTRTDSTAYEIFITGFSTVTVPTNYVFFGPEWPGWTNDPAITQALDDITYAADEAAATAAGEELQTAFYEYLPIAKFGDNDTLTTYSGDLTGYSFDPTAGIVVYNTAPAE</sequence>
<dbReference type="InterPro" id="IPR030678">
    <property type="entry name" value="Peptide/Ni-bd"/>
</dbReference>
<dbReference type="RefSeq" id="WP_344307020.1">
    <property type="nucleotide sequence ID" value="NZ_BAAANO010000005.1"/>
</dbReference>
<dbReference type="Pfam" id="PF00496">
    <property type="entry name" value="SBP_bac_5"/>
    <property type="match status" value="1"/>
</dbReference>
<proteinExistence type="predicted"/>
<dbReference type="PROSITE" id="PS51257">
    <property type="entry name" value="PROKAR_LIPOPROTEIN"/>
    <property type="match status" value="1"/>
</dbReference>
<dbReference type="Proteomes" id="UP001500755">
    <property type="component" value="Unassembled WGS sequence"/>
</dbReference>
<comment type="caution">
    <text evidence="4">The sequence shown here is derived from an EMBL/GenBank/DDBJ whole genome shotgun (WGS) entry which is preliminary data.</text>
</comment>
<dbReference type="InterPro" id="IPR000914">
    <property type="entry name" value="SBP_5_dom"/>
</dbReference>
<dbReference type="SUPFAM" id="SSF53850">
    <property type="entry name" value="Periplasmic binding protein-like II"/>
    <property type="match status" value="1"/>
</dbReference>
<dbReference type="PANTHER" id="PTHR30290:SF38">
    <property type="entry name" value="D,D-DIPEPTIDE-BINDING PERIPLASMIC PROTEIN DDPA-RELATED"/>
    <property type="match status" value="1"/>
</dbReference>
<feature type="signal peptide" evidence="2">
    <location>
        <begin position="1"/>
        <end position="20"/>
    </location>
</feature>
<protein>
    <submittedName>
        <fullName evidence="4">ABC transporter substrate-binding protein</fullName>
    </submittedName>
</protein>
<evidence type="ECO:0000259" key="3">
    <source>
        <dbReference type="Pfam" id="PF00496"/>
    </source>
</evidence>
<dbReference type="PIRSF" id="PIRSF002741">
    <property type="entry name" value="MppA"/>
    <property type="match status" value="1"/>
</dbReference>
<feature type="chain" id="PRO_5045824811" evidence="2">
    <location>
        <begin position="21"/>
        <end position="515"/>
    </location>
</feature>
<evidence type="ECO:0000313" key="4">
    <source>
        <dbReference type="EMBL" id="GAA2001283.1"/>
    </source>
</evidence>
<feature type="domain" description="Solute-binding protein family 5" evidence="3">
    <location>
        <begin position="74"/>
        <end position="431"/>
    </location>
</feature>
<accession>A0ABP5EQY8</accession>
<keyword evidence="1 2" id="KW-0732">Signal</keyword>
<dbReference type="Gene3D" id="3.10.105.10">
    <property type="entry name" value="Dipeptide-binding Protein, Domain 3"/>
    <property type="match status" value="1"/>
</dbReference>
<evidence type="ECO:0000256" key="1">
    <source>
        <dbReference type="ARBA" id="ARBA00022729"/>
    </source>
</evidence>
<dbReference type="InterPro" id="IPR039424">
    <property type="entry name" value="SBP_5"/>
</dbReference>
<gene>
    <name evidence="4" type="ORF">GCM10009755_07070</name>
</gene>
<dbReference type="EMBL" id="BAAANO010000005">
    <property type="protein sequence ID" value="GAA2001283.1"/>
    <property type="molecule type" value="Genomic_DNA"/>
</dbReference>
<dbReference type="Gene3D" id="3.40.190.10">
    <property type="entry name" value="Periplasmic binding protein-like II"/>
    <property type="match status" value="1"/>
</dbReference>
<name>A0ABP5EQY8_9MICO</name>
<dbReference type="PANTHER" id="PTHR30290">
    <property type="entry name" value="PERIPLASMIC BINDING COMPONENT OF ABC TRANSPORTER"/>
    <property type="match status" value="1"/>
</dbReference>